<reference evidence="2" key="2">
    <citation type="submission" date="2021-04" db="EMBL/GenBank/DDBJ databases">
        <authorList>
            <person name="Gilroy R."/>
        </authorList>
    </citation>
    <scope>NUCLEOTIDE SEQUENCE</scope>
    <source>
        <strain evidence="2">ChiHjej12B11-24981</strain>
    </source>
</reference>
<gene>
    <name evidence="2" type="ORF">H9819_07110</name>
</gene>
<feature type="chain" id="PRO_5039249528" evidence="1">
    <location>
        <begin position="24"/>
        <end position="263"/>
    </location>
</feature>
<proteinExistence type="predicted"/>
<dbReference type="EMBL" id="DXCK01000097">
    <property type="protein sequence ID" value="HIZ02000.1"/>
    <property type="molecule type" value="Genomic_DNA"/>
</dbReference>
<dbReference type="Pfam" id="PF07313">
    <property type="entry name" value="AmiA-like"/>
    <property type="match status" value="1"/>
</dbReference>
<evidence type="ECO:0000313" key="2">
    <source>
        <dbReference type="EMBL" id="HIZ02000.1"/>
    </source>
</evidence>
<dbReference type="Gene3D" id="2.30.260.10">
    <property type="entry name" value="putative xylanase like domain"/>
    <property type="match status" value="1"/>
</dbReference>
<accession>A0A9D2CW84</accession>
<dbReference type="InterPro" id="IPR038765">
    <property type="entry name" value="Papain-like_cys_pep_sf"/>
</dbReference>
<reference evidence="2" key="1">
    <citation type="journal article" date="2021" name="PeerJ">
        <title>Extensive microbial diversity within the chicken gut microbiome revealed by metagenomics and culture.</title>
        <authorList>
            <person name="Gilroy R."/>
            <person name="Ravi A."/>
            <person name="Getino M."/>
            <person name="Pursley I."/>
            <person name="Horton D.L."/>
            <person name="Alikhan N.F."/>
            <person name="Baker D."/>
            <person name="Gharbi K."/>
            <person name="Hall N."/>
            <person name="Watson M."/>
            <person name="Adriaenssens E.M."/>
            <person name="Foster-Nyarko E."/>
            <person name="Jarju S."/>
            <person name="Secka A."/>
            <person name="Antonio M."/>
            <person name="Oren A."/>
            <person name="Chaudhuri R.R."/>
            <person name="La Ragione R."/>
            <person name="Hildebrand F."/>
            <person name="Pallen M.J."/>
        </authorList>
    </citation>
    <scope>NUCLEOTIDE SEQUENCE</scope>
    <source>
        <strain evidence="2">ChiHjej12B11-24981</strain>
    </source>
</reference>
<protein>
    <submittedName>
        <fullName evidence="2">DUF1460 domain-containing protein</fullName>
    </submittedName>
</protein>
<evidence type="ECO:0000313" key="3">
    <source>
        <dbReference type="Proteomes" id="UP000824023"/>
    </source>
</evidence>
<sequence length="263" mass="29286">MRVFTKKSITAFCALTMLSASYAQETSNDIMLTNGIKFLGTPYVAHTLDTNATEELILNCDEVDCTTFIEYVLAESLCPVVNGDISEGTFAQKLQMIRYRDGKIDGYTSRLHYITDWINNGVRNGFLEDVTSEKSKETQVIQLSYMSSHPQAYNQLANSPQEVEKIRQIEKALSGQTIHYLPKNKLPYNGLSWIKNGDIIAITTNIPGLDVAHMGLAFYADGKLTLIHASSSDGKVVASTTALSQMLKNNDNWTGIRVLRMKK</sequence>
<keyword evidence="1" id="KW-0732">Signal</keyword>
<evidence type="ECO:0000256" key="1">
    <source>
        <dbReference type="SAM" id="SignalP"/>
    </source>
</evidence>
<feature type="signal peptide" evidence="1">
    <location>
        <begin position="1"/>
        <end position="23"/>
    </location>
</feature>
<comment type="caution">
    <text evidence="2">The sequence shown here is derived from an EMBL/GenBank/DDBJ whole genome shotgun (WGS) entry which is preliminary data.</text>
</comment>
<dbReference type="AlphaFoldDB" id="A0A9D2CW84"/>
<dbReference type="SUPFAM" id="SSF54001">
    <property type="entry name" value="Cysteine proteinases"/>
    <property type="match status" value="1"/>
</dbReference>
<name>A0A9D2CW84_9BACE</name>
<dbReference type="Gene3D" id="1.10.3670.10">
    <property type="entry name" value="Putative xylanase like domain"/>
    <property type="match status" value="1"/>
</dbReference>
<dbReference type="InterPro" id="IPR010846">
    <property type="entry name" value="AmiA-like"/>
</dbReference>
<dbReference type="Proteomes" id="UP000824023">
    <property type="component" value="Unassembled WGS sequence"/>
</dbReference>
<organism evidence="2 3">
    <name type="scientific">Candidatus Bacteroides merdipullorum</name>
    <dbReference type="NCBI Taxonomy" id="2838474"/>
    <lineage>
        <taxon>Bacteria</taxon>
        <taxon>Pseudomonadati</taxon>
        <taxon>Bacteroidota</taxon>
        <taxon>Bacteroidia</taxon>
        <taxon>Bacteroidales</taxon>
        <taxon>Bacteroidaceae</taxon>
        <taxon>Bacteroides</taxon>
    </lineage>
</organism>